<name>A0A6C0KPJ4_9ZZZZ</name>
<evidence type="ECO:0000256" key="2">
    <source>
        <dbReference type="SAM" id="MobiDB-lite"/>
    </source>
</evidence>
<feature type="coiled-coil region" evidence="1">
    <location>
        <begin position="423"/>
        <end position="457"/>
    </location>
</feature>
<proteinExistence type="predicted"/>
<organism evidence="3">
    <name type="scientific">viral metagenome</name>
    <dbReference type="NCBI Taxonomy" id="1070528"/>
    <lineage>
        <taxon>unclassified sequences</taxon>
        <taxon>metagenomes</taxon>
        <taxon>organismal metagenomes</taxon>
    </lineage>
</organism>
<evidence type="ECO:0000256" key="1">
    <source>
        <dbReference type="SAM" id="Coils"/>
    </source>
</evidence>
<feature type="compositionally biased region" description="Pro residues" evidence="2">
    <location>
        <begin position="476"/>
        <end position="485"/>
    </location>
</feature>
<sequence>MGNQLSNIKKEQPNLKPKSISQILDYISTYYITTLDFKSLRKLYEKEYCDKLVILTSDIVERYFTDIELTYLNQRIKNGVEVNETDKDKIIYFFNDDIKNLDIQNSIKKKRICQSIAKFYIKIAHLFAAIVTTINPIYVYKDQDGNTVRATLAEKGKIPAKTPRDIYKLNICDNRINSLKNNSKEVDENGDITINPKVCSMNIRDDGQDKTLEDEPGIPELVQLYYDDNYDFDSGKFSGMSEDNKKAFLEDLKIFYNVFTGKTNMPENITKFSDIKLRDYHRMKECQGPDPVFERTYKGPKTNKLFLSYAENLKKMIQNTNKNQNALISIINQLFVYTIDPQTLTKKIRVNPELTEAKLQEIVIETRALIIKLYLTCETDYVNGLKLFEAIVDQKIFETAKSQIANLEKLSDQLVSSDQVPQSAEIEQLKEKAVEQKQEINKQIQELKKDEQILNQNPIESLAPVGYSAVNKPPDNKPPVGNPAV</sequence>
<keyword evidence="1" id="KW-0175">Coiled coil</keyword>
<protein>
    <submittedName>
        <fullName evidence="3">Uncharacterized protein</fullName>
    </submittedName>
</protein>
<dbReference type="AlphaFoldDB" id="A0A6C0KPJ4"/>
<dbReference type="EMBL" id="MN740944">
    <property type="protein sequence ID" value="QHU19066.1"/>
    <property type="molecule type" value="Genomic_DNA"/>
</dbReference>
<accession>A0A6C0KPJ4</accession>
<reference evidence="3" key="1">
    <citation type="journal article" date="2020" name="Nature">
        <title>Giant virus diversity and host interactions through global metagenomics.</title>
        <authorList>
            <person name="Schulz F."/>
            <person name="Roux S."/>
            <person name="Paez-Espino D."/>
            <person name="Jungbluth S."/>
            <person name="Walsh D.A."/>
            <person name="Denef V.J."/>
            <person name="McMahon K.D."/>
            <person name="Konstantinidis K.T."/>
            <person name="Eloe-Fadrosh E.A."/>
            <person name="Kyrpides N.C."/>
            <person name="Woyke T."/>
        </authorList>
    </citation>
    <scope>NUCLEOTIDE SEQUENCE</scope>
    <source>
        <strain evidence="3">GVMAG-S-3300013014-104</strain>
    </source>
</reference>
<evidence type="ECO:0000313" key="3">
    <source>
        <dbReference type="EMBL" id="QHU19066.1"/>
    </source>
</evidence>
<feature type="region of interest" description="Disordered" evidence="2">
    <location>
        <begin position="465"/>
        <end position="485"/>
    </location>
</feature>